<evidence type="ECO:0000256" key="5">
    <source>
        <dbReference type="ARBA" id="ARBA00023049"/>
    </source>
</evidence>
<dbReference type="Proteomes" id="UP000321534">
    <property type="component" value="Unassembled WGS sequence"/>
</dbReference>
<sequence length="298" mass="31427">MLLVAALVVLAILLAWPVPRALARATALRRAPRAALVLWQSTAVAAVLAALLAAPAAIPLLVGRQVRLSEHWVVLVVAAATSGVVAVRLLLSGDRVGRNLRAARRRHRDLVDLLGVPGEGADRHMRVLEHTTPTAYCVPGVRRRVVLTQGTLDRLGPRELSAVLAHERAHLSARHDLVMEFFTVVHEAMPGFLRCDAALREVHLLIEVLADRAAVRHAGPVSTGRAIVAMAGGPKPAGAMAMADSTRVATARIGLLDAERIGGLPLPVVAAGMYAVSVLLVAAPLALYSAAMAELTLV</sequence>
<evidence type="ECO:0000313" key="9">
    <source>
        <dbReference type="EMBL" id="GEO28403.1"/>
    </source>
</evidence>
<dbReference type="AlphaFoldDB" id="A0A512CW12"/>
<organism evidence="9 10">
    <name type="scientific">Terrabacter aerolatus</name>
    <dbReference type="NCBI Taxonomy" id="422442"/>
    <lineage>
        <taxon>Bacteria</taxon>
        <taxon>Bacillati</taxon>
        <taxon>Actinomycetota</taxon>
        <taxon>Actinomycetes</taxon>
        <taxon>Micrococcales</taxon>
        <taxon>Intrasporangiaceae</taxon>
        <taxon>Terrabacter</taxon>
    </lineage>
</organism>
<name>A0A512CW12_9MICO</name>
<gene>
    <name evidence="9" type="ORF">TAE01_02130</name>
</gene>
<evidence type="ECO:0000256" key="1">
    <source>
        <dbReference type="ARBA" id="ARBA00022670"/>
    </source>
</evidence>
<dbReference type="PANTHER" id="PTHR34978">
    <property type="entry name" value="POSSIBLE SENSOR-TRANSDUCER PROTEIN BLAR"/>
    <property type="match status" value="1"/>
</dbReference>
<evidence type="ECO:0000313" key="10">
    <source>
        <dbReference type="Proteomes" id="UP000321534"/>
    </source>
</evidence>
<keyword evidence="2" id="KW-0479">Metal-binding</keyword>
<reference evidence="9 10" key="1">
    <citation type="submission" date="2019-07" db="EMBL/GenBank/DDBJ databases">
        <title>Whole genome shotgun sequence of Terrabacter aerolatus NBRC 106305.</title>
        <authorList>
            <person name="Hosoyama A."/>
            <person name="Uohara A."/>
            <person name="Ohji S."/>
            <person name="Ichikawa N."/>
        </authorList>
    </citation>
    <scope>NUCLEOTIDE SEQUENCE [LARGE SCALE GENOMIC DNA]</scope>
    <source>
        <strain evidence="9 10">NBRC 106305</strain>
    </source>
</reference>
<keyword evidence="7" id="KW-0472">Membrane</keyword>
<proteinExistence type="inferred from homology"/>
<feature type="transmembrane region" description="Helical" evidence="7">
    <location>
        <begin position="72"/>
        <end position="91"/>
    </location>
</feature>
<accession>A0A512CW12</accession>
<evidence type="ECO:0000256" key="6">
    <source>
        <dbReference type="RuleBase" id="RU003983"/>
    </source>
</evidence>
<dbReference type="Gene3D" id="3.30.2010.10">
    <property type="entry name" value="Metalloproteases ('zincins'), catalytic domain"/>
    <property type="match status" value="1"/>
</dbReference>
<dbReference type="InterPro" id="IPR052173">
    <property type="entry name" value="Beta-lactam_resp_regulator"/>
</dbReference>
<keyword evidence="3 6" id="KW-0378">Hydrolase</keyword>
<dbReference type="OrthoDB" id="9785340at2"/>
<comment type="cofactor">
    <cofactor evidence="6">
        <name>Zn(2+)</name>
        <dbReference type="ChEBI" id="CHEBI:29105"/>
    </cofactor>
    <text evidence="6">Binds 1 zinc ion per subunit.</text>
</comment>
<evidence type="ECO:0000256" key="3">
    <source>
        <dbReference type="ARBA" id="ARBA00022801"/>
    </source>
</evidence>
<evidence type="ECO:0000256" key="4">
    <source>
        <dbReference type="ARBA" id="ARBA00022833"/>
    </source>
</evidence>
<keyword evidence="7" id="KW-1133">Transmembrane helix</keyword>
<dbReference type="InterPro" id="IPR001915">
    <property type="entry name" value="Peptidase_M48"/>
</dbReference>
<dbReference type="Pfam" id="PF01435">
    <property type="entry name" value="Peptidase_M48"/>
    <property type="match status" value="1"/>
</dbReference>
<dbReference type="GO" id="GO:0046872">
    <property type="term" value="F:metal ion binding"/>
    <property type="evidence" value="ECO:0007669"/>
    <property type="project" value="UniProtKB-KW"/>
</dbReference>
<protein>
    <recommendedName>
        <fullName evidence="8">Peptidase M48 domain-containing protein</fullName>
    </recommendedName>
</protein>
<keyword evidence="1 6" id="KW-0645">Protease</keyword>
<keyword evidence="5 6" id="KW-0482">Metalloprotease</keyword>
<evidence type="ECO:0000256" key="2">
    <source>
        <dbReference type="ARBA" id="ARBA00022723"/>
    </source>
</evidence>
<feature type="transmembrane region" description="Helical" evidence="7">
    <location>
        <begin position="39"/>
        <end position="60"/>
    </location>
</feature>
<keyword evidence="10" id="KW-1185">Reference proteome</keyword>
<keyword evidence="7" id="KW-0812">Transmembrane</keyword>
<dbReference type="GO" id="GO:0004222">
    <property type="term" value="F:metalloendopeptidase activity"/>
    <property type="evidence" value="ECO:0007669"/>
    <property type="project" value="InterPro"/>
</dbReference>
<keyword evidence="4 6" id="KW-0862">Zinc</keyword>
<dbReference type="PANTHER" id="PTHR34978:SF3">
    <property type="entry name" value="SLR0241 PROTEIN"/>
    <property type="match status" value="1"/>
</dbReference>
<comment type="similarity">
    <text evidence="6">Belongs to the peptidase M48 family.</text>
</comment>
<comment type="caution">
    <text evidence="9">The sequence shown here is derived from an EMBL/GenBank/DDBJ whole genome shotgun (WGS) entry which is preliminary data.</text>
</comment>
<feature type="domain" description="Peptidase M48" evidence="8">
    <location>
        <begin position="105"/>
        <end position="182"/>
    </location>
</feature>
<feature type="transmembrane region" description="Helical" evidence="7">
    <location>
        <begin position="264"/>
        <end position="288"/>
    </location>
</feature>
<dbReference type="EMBL" id="BJYX01000001">
    <property type="protein sequence ID" value="GEO28403.1"/>
    <property type="molecule type" value="Genomic_DNA"/>
</dbReference>
<evidence type="ECO:0000259" key="8">
    <source>
        <dbReference type="Pfam" id="PF01435"/>
    </source>
</evidence>
<dbReference type="CDD" id="cd07326">
    <property type="entry name" value="M56_BlaR1_MecR1_like"/>
    <property type="match status" value="1"/>
</dbReference>
<evidence type="ECO:0000256" key="7">
    <source>
        <dbReference type="SAM" id="Phobius"/>
    </source>
</evidence>
<dbReference type="RefSeq" id="WP_147062517.1">
    <property type="nucleotide sequence ID" value="NZ_BAAARO010000025.1"/>
</dbReference>
<dbReference type="GO" id="GO:0006508">
    <property type="term" value="P:proteolysis"/>
    <property type="evidence" value="ECO:0007669"/>
    <property type="project" value="UniProtKB-KW"/>
</dbReference>